<feature type="domain" description="Fe-containing alcohol dehydrogenase-like C-terminal" evidence="5">
    <location>
        <begin position="165"/>
        <end position="346"/>
    </location>
</feature>
<protein>
    <submittedName>
        <fullName evidence="6">Maleylacetate reductase</fullName>
    </submittedName>
</protein>
<evidence type="ECO:0000256" key="2">
    <source>
        <dbReference type="ARBA" id="ARBA00023002"/>
    </source>
</evidence>
<dbReference type="EMBL" id="SMBH01000033">
    <property type="protein sequence ID" value="TCU06064.1"/>
    <property type="molecule type" value="Genomic_DNA"/>
</dbReference>
<keyword evidence="3" id="KW-0520">NAD</keyword>
<evidence type="ECO:0000256" key="1">
    <source>
        <dbReference type="ARBA" id="ARBA00007358"/>
    </source>
</evidence>
<dbReference type="Pfam" id="PF00465">
    <property type="entry name" value="Fe-ADH"/>
    <property type="match status" value="1"/>
</dbReference>
<dbReference type="RefSeq" id="WP_132568668.1">
    <property type="nucleotide sequence ID" value="NZ_SMBH01000033.1"/>
</dbReference>
<keyword evidence="2" id="KW-0560">Oxidoreductase</keyword>
<evidence type="ECO:0000313" key="7">
    <source>
        <dbReference type="Proteomes" id="UP000294576"/>
    </source>
</evidence>
<dbReference type="Proteomes" id="UP000294576">
    <property type="component" value="Unassembled WGS sequence"/>
</dbReference>
<evidence type="ECO:0000259" key="4">
    <source>
        <dbReference type="Pfam" id="PF00465"/>
    </source>
</evidence>
<accession>A0A4R3PR88</accession>
<dbReference type="Pfam" id="PF25137">
    <property type="entry name" value="ADH_Fe_C"/>
    <property type="match status" value="1"/>
</dbReference>
<dbReference type="CDD" id="cd08177">
    <property type="entry name" value="MAR"/>
    <property type="match status" value="1"/>
</dbReference>
<feature type="domain" description="Alcohol dehydrogenase iron-type/glycerol dehydrogenase GldA" evidence="4">
    <location>
        <begin position="11"/>
        <end position="153"/>
    </location>
</feature>
<dbReference type="AlphaFoldDB" id="A0A4R3PR88"/>
<proteinExistence type="inferred from homology"/>
<dbReference type="InterPro" id="IPR039697">
    <property type="entry name" value="Alcohol_dehydrogenase_Fe"/>
</dbReference>
<dbReference type="GO" id="GO:0004022">
    <property type="term" value="F:alcohol dehydrogenase (NAD+) activity"/>
    <property type="evidence" value="ECO:0007669"/>
    <property type="project" value="TreeGrafter"/>
</dbReference>
<dbReference type="InterPro" id="IPR056798">
    <property type="entry name" value="ADH_Fe_C"/>
</dbReference>
<comment type="similarity">
    <text evidence="1">Belongs to the iron-containing alcohol dehydrogenase family.</text>
</comment>
<gene>
    <name evidence="6" type="ORF">EV132_1337</name>
</gene>
<dbReference type="InterPro" id="IPR001670">
    <property type="entry name" value="ADH_Fe/GldA"/>
</dbReference>
<evidence type="ECO:0000256" key="3">
    <source>
        <dbReference type="ARBA" id="ARBA00023027"/>
    </source>
</evidence>
<dbReference type="Gene3D" id="1.20.1090.10">
    <property type="entry name" value="Dehydroquinate synthase-like - alpha domain"/>
    <property type="match status" value="1"/>
</dbReference>
<reference evidence="6 7" key="1">
    <citation type="submission" date="2019-03" db="EMBL/GenBank/DDBJ databases">
        <title>Genomic Encyclopedia of Type Strains, Phase IV (KMG-V): Genome sequencing to study the core and pangenomes of soil and plant-associated prokaryotes.</title>
        <authorList>
            <person name="Whitman W."/>
        </authorList>
    </citation>
    <scope>NUCLEOTIDE SEQUENCE [LARGE SCALE GENOMIC DNA]</scope>
    <source>
        <strain evidence="6 7">Hc14</strain>
    </source>
</reference>
<organism evidence="6 7">
    <name type="scientific">Rhizobium sullae</name>
    <name type="common">Rhizobium hedysari</name>
    <dbReference type="NCBI Taxonomy" id="50338"/>
    <lineage>
        <taxon>Bacteria</taxon>
        <taxon>Pseudomonadati</taxon>
        <taxon>Pseudomonadota</taxon>
        <taxon>Alphaproteobacteria</taxon>
        <taxon>Hyphomicrobiales</taxon>
        <taxon>Rhizobiaceae</taxon>
        <taxon>Rhizobium/Agrobacterium group</taxon>
        <taxon>Rhizobium</taxon>
    </lineage>
</organism>
<sequence length="353" mass="37294">MREFLYIGNTARVIFGCGTISKLADEIRQLGASRALILSTPFQRNDAEALAQKLGALAAGVFTRATMHTPVEVTMEAISVYDKLEADCIVSFGGGSTIGLGKAIAYRNDAPQLVVATTYAGSEVTPILGQTENGIKTTVRAPSILPETVIYDPELTYNLPIAMSVTSGLNAMAHAVEGLYAQDRNPIASIMALEGIGALHKALPAIVANPQDTAARADALYGSWLCGAILGTVGMALHHKLCHTLGGSFDLPHAETHAILLPHTIAYTEAAVPDLLAPVAEILGARRAGTGLYDFALGIGAPMRLRDLGVTAQDLDTAAEMAMSNPYWNPRPLEPAAIRDLLQKAWKGVRPSS</sequence>
<evidence type="ECO:0000313" key="6">
    <source>
        <dbReference type="EMBL" id="TCU06064.1"/>
    </source>
</evidence>
<dbReference type="Gene3D" id="3.40.50.1970">
    <property type="match status" value="1"/>
</dbReference>
<dbReference type="InterPro" id="IPR034786">
    <property type="entry name" value="MAR"/>
</dbReference>
<dbReference type="GO" id="GO:0046872">
    <property type="term" value="F:metal ion binding"/>
    <property type="evidence" value="ECO:0007669"/>
    <property type="project" value="InterPro"/>
</dbReference>
<dbReference type="GO" id="GO:0018506">
    <property type="term" value="F:maleylacetate reductase activity"/>
    <property type="evidence" value="ECO:0007669"/>
    <property type="project" value="InterPro"/>
</dbReference>
<dbReference type="PANTHER" id="PTHR11496:SF102">
    <property type="entry name" value="ALCOHOL DEHYDROGENASE 4"/>
    <property type="match status" value="1"/>
</dbReference>
<comment type="caution">
    <text evidence="6">The sequence shown here is derived from an EMBL/GenBank/DDBJ whole genome shotgun (WGS) entry which is preliminary data.</text>
</comment>
<dbReference type="PANTHER" id="PTHR11496">
    <property type="entry name" value="ALCOHOL DEHYDROGENASE"/>
    <property type="match status" value="1"/>
</dbReference>
<evidence type="ECO:0000259" key="5">
    <source>
        <dbReference type="Pfam" id="PF25137"/>
    </source>
</evidence>
<dbReference type="SUPFAM" id="SSF56796">
    <property type="entry name" value="Dehydroquinate synthase-like"/>
    <property type="match status" value="1"/>
</dbReference>
<name>A0A4R3PR88_RHISU</name>